<feature type="region of interest" description="Disordered" evidence="1">
    <location>
        <begin position="1"/>
        <end position="57"/>
    </location>
</feature>
<proteinExistence type="predicted"/>
<feature type="compositionally biased region" description="Low complexity" evidence="1">
    <location>
        <begin position="30"/>
        <end position="45"/>
    </location>
</feature>
<evidence type="ECO:0000256" key="1">
    <source>
        <dbReference type="SAM" id="MobiDB-lite"/>
    </source>
</evidence>
<dbReference type="Proteomes" id="UP000516373">
    <property type="component" value="Chromosome"/>
</dbReference>
<organism evidence="2 3">
    <name type="scientific">Streptomyces tuirus</name>
    <dbReference type="NCBI Taxonomy" id="68278"/>
    <lineage>
        <taxon>Bacteria</taxon>
        <taxon>Bacillati</taxon>
        <taxon>Actinomycetota</taxon>
        <taxon>Actinomycetes</taxon>
        <taxon>Kitasatosporales</taxon>
        <taxon>Streptomycetaceae</taxon>
        <taxon>Streptomyces</taxon>
    </lineage>
</organism>
<reference evidence="2 3" key="1">
    <citation type="journal article" date="2014" name="Int. J. Syst. Evol. Microbiol.">
        <title>Complete genome sequence of Corynebacterium casei LMG S-19264T (=DSM 44701T), isolated from a smear-ripened cheese.</title>
        <authorList>
            <consortium name="US DOE Joint Genome Institute (JGI-PGF)"/>
            <person name="Walter F."/>
            <person name="Albersmeier A."/>
            <person name="Kalinowski J."/>
            <person name="Ruckert C."/>
        </authorList>
    </citation>
    <scope>NUCLEOTIDE SEQUENCE [LARGE SCALE GENOMIC DNA]</scope>
    <source>
        <strain evidence="2 3">JCM 4255</strain>
    </source>
</reference>
<dbReference type="AlphaFoldDB" id="A0A7G1N883"/>
<sequence length="57" mass="5610">MDGPADVDNSLTRSGDWMTSDMSAHEGDGSSQACAATAAGSSSTDRTTECAAPSSGP</sequence>
<evidence type="ECO:0000313" key="3">
    <source>
        <dbReference type="Proteomes" id="UP000516373"/>
    </source>
</evidence>
<dbReference type="KEGG" id="stui:GCM10017668_07840"/>
<gene>
    <name evidence="2" type="ORF">GCM10017668_07840</name>
</gene>
<name>A0A7G1N883_9ACTN</name>
<protein>
    <submittedName>
        <fullName evidence="2">Uncharacterized protein</fullName>
    </submittedName>
</protein>
<accession>A0A7G1N883</accession>
<evidence type="ECO:0000313" key="2">
    <source>
        <dbReference type="EMBL" id="BCL18941.1"/>
    </source>
</evidence>
<dbReference type="EMBL" id="AP023439">
    <property type="protein sequence ID" value="BCL18941.1"/>
    <property type="molecule type" value="Genomic_DNA"/>
</dbReference>